<protein>
    <submittedName>
        <fullName evidence="1">Uncharacterized protein</fullName>
    </submittedName>
</protein>
<dbReference type="OrthoDB" id="9792687at2"/>
<dbReference type="Proteomes" id="UP000253919">
    <property type="component" value="Unassembled WGS sequence"/>
</dbReference>
<sequence>METPQSFIQKEVFKNIEEEIEFELIESFLLGTPQPTLVEVPASKPLPSELLNIFTPINQPPKSANQSFILPGGLGKFLGRIEDFEYAVVLRGDKGAGKTSLLYQIKNLFATVGKSVASFTLEIGKESNVVERLTNKYIAPKNRDKILISSIAPDGLETIRKAAQHFDVIAIDSWSKLNAKQEEFDKLRKECPKTMFIVIFQSTTGGTARGGSMAEYDAGTVIQVDAPGIAKCEKNRYALEQYLDATYEVHKQNLIA</sequence>
<name>A0A369QN20_9BACT</name>
<organism evidence="1 2">
    <name type="scientific">Adhaeribacter pallidiroseus</name>
    <dbReference type="NCBI Taxonomy" id="2072847"/>
    <lineage>
        <taxon>Bacteria</taxon>
        <taxon>Pseudomonadati</taxon>
        <taxon>Bacteroidota</taxon>
        <taxon>Cytophagia</taxon>
        <taxon>Cytophagales</taxon>
        <taxon>Hymenobacteraceae</taxon>
        <taxon>Adhaeribacter</taxon>
    </lineage>
</organism>
<proteinExistence type="predicted"/>
<dbReference type="SUPFAM" id="SSF52540">
    <property type="entry name" value="P-loop containing nucleoside triphosphate hydrolases"/>
    <property type="match status" value="1"/>
</dbReference>
<keyword evidence="2" id="KW-1185">Reference proteome</keyword>
<reference evidence="1 2" key="1">
    <citation type="submission" date="2018-04" db="EMBL/GenBank/DDBJ databases">
        <title>Adhaeribacter sp. HMF7616 genome sequencing and assembly.</title>
        <authorList>
            <person name="Kang H."/>
            <person name="Kang J."/>
            <person name="Cha I."/>
            <person name="Kim H."/>
            <person name="Joh K."/>
        </authorList>
    </citation>
    <scope>NUCLEOTIDE SEQUENCE [LARGE SCALE GENOMIC DNA]</scope>
    <source>
        <strain evidence="1 2">HMF7616</strain>
    </source>
</reference>
<evidence type="ECO:0000313" key="2">
    <source>
        <dbReference type="Proteomes" id="UP000253919"/>
    </source>
</evidence>
<dbReference type="EMBL" id="QASA01000001">
    <property type="protein sequence ID" value="RDC65075.1"/>
    <property type="molecule type" value="Genomic_DNA"/>
</dbReference>
<dbReference type="Gene3D" id="3.40.50.300">
    <property type="entry name" value="P-loop containing nucleotide triphosphate hydrolases"/>
    <property type="match status" value="1"/>
</dbReference>
<dbReference type="AlphaFoldDB" id="A0A369QN20"/>
<comment type="caution">
    <text evidence="1">The sequence shown here is derived from an EMBL/GenBank/DDBJ whole genome shotgun (WGS) entry which is preliminary data.</text>
</comment>
<gene>
    <name evidence="1" type="ORF">AHMF7616_03698</name>
</gene>
<dbReference type="RefSeq" id="WP_115374144.1">
    <property type="nucleotide sequence ID" value="NZ_QASA01000001.1"/>
</dbReference>
<accession>A0A369QN20</accession>
<evidence type="ECO:0000313" key="1">
    <source>
        <dbReference type="EMBL" id="RDC65075.1"/>
    </source>
</evidence>
<dbReference type="InterPro" id="IPR027417">
    <property type="entry name" value="P-loop_NTPase"/>
</dbReference>